<dbReference type="InterPro" id="IPR008775">
    <property type="entry name" value="Phytyl_CoA_dOase-like"/>
</dbReference>
<dbReference type="EMBL" id="PYYB01000001">
    <property type="protein sequence ID" value="PTL60659.1"/>
    <property type="molecule type" value="Genomic_DNA"/>
</dbReference>
<protein>
    <submittedName>
        <fullName evidence="1">Phytanoyl-CoA dioxygenase</fullName>
    </submittedName>
</protein>
<dbReference type="PANTHER" id="PTHR20883:SF49">
    <property type="entry name" value="PHYTANOYL-COA DIOXYGENASE"/>
    <property type="match status" value="1"/>
</dbReference>
<organism evidence="1 2">
    <name type="scientific">Paraconexibacter algicola</name>
    <dbReference type="NCBI Taxonomy" id="2133960"/>
    <lineage>
        <taxon>Bacteria</taxon>
        <taxon>Bacillati</taxon>
        <taxon>Actinomycetota</taxon>
        <taxon>Thermoleophilia</taxon>
        <taxon>Solirubrobacterales</taxon>
        <taxon>Paraconexibacteraceae</taxon>
        <taxon>Paraconexibacter</taxon>
    </lineage>
</organism>
<gene>
    <name evidence="1" type="ORF">C7Y72_00435</name>
</gene>
<comment type="caution">
    <text evidence="1">The sequence shown here is derived from an EMBL/GenBank/DDBJ whole genome shotgun (WGS) entry which is preliminary data.</text>
</comment>
<keyword evidence="1" id="KW-0223">Dioxygenase</keyword>
<dbReference type="GO" id="GO:0016706">
    <property type="term" value="F:2-oxoglutarate-dependent dioxygenase activity"/>
    <property type="evidence" value="ECO:0007669"/>
    <property type="project" value="UniProtKB-ARBA"/>
</dbReference>
<evidence type="ECO:0000313" key="1">
    <source>
        <dbReference type="EMBL" id="PTL60659.1"/>
    </source>
</evidence>
<dbReference type="Pfam" id="PF05721">
    <property type="entry name" value="PhyH"/>
    <property type="match status" value="1"/>
</dbReference>
<reference evidence="1 2" key="1">
    <citation type="submission" date="2018-03" db="EMBL/GenBank/DDBJ databases">
        <title>Aquarubrobacter algicola gen. nov., sp. nov., a novel actinobacterium isolated from shallow eutrophic lake during the end of cyanobacterial harmful algal blooms.</title>
        <authorList>
            <person name="Chun S.J."/>
        </authorList>
    </citation>
    <scope>NUCLEOTIDE SEQUENCE [LARGE SCALE GENOMIC DNA]</scope>
    <source>
        <strain evidence="1 2">Seoho-28</strain>
    </source>
</reference>
<dbReference type="Proteomes" id="UP000240739">
    <property type="component" value="Unassembled WGS sequence"/>
</dbReference>
<dbReference type="PANTHER" id="PTHR20883">
    <property type="entry name" value="PHYTANOYL-COA DIOXYGENASE DOMAIN CONTAINING 1"/>
    <property type="match status" value="1"/>
</dbReference>
<dbReference type="GO" id="GO:0005506">
    <property type="term" value="F:iron ion binding"/>
    <property type="evidence" value="ECO:0007669"/>
    <property type="project" value="UniProtKB-ARBA"/>
</dbReference>
<evidence type="ECO:0000313" key="2">
    <source>
        <dbReference type="Proteomes" id="UP000240739"/>
    </source>
</evidence>
<dbReference type="Gene3D" id="2.60.120.620">
    <property type="entry name" value="q2cbj1_9rhob like domain"/>
    <property type="match status" value="1"/>
</dbReference>
<keyword evidence="2" id="KW-1185">Reference proteome</keyword>
<name>A0A2T4UN53_9ACTN</name>
<keyword evidence="1" id="KW-0560">Oxidoreductase</keyword>
<dbReference type="SUPFAM" id="SSF51197">
    <property type="entry name" value="Clavaminate synthase-like"/>
    <property type="match status" value="1"/>
</dbReference>
<sequence length="282" mass="30913">MRRVTDAAPLPDDLVHAFRRDGVVVLRDLLTPEEVATLAAGVERNLASLSELGMNATGPDRPGAFVEDFRNWTRIPEYERVVRGSALARAGAQLMGSRTARIFHDHLLVKEPGTLDPSPWHQDQPYYCIDGTQTVSFWIPLDPVTRENTLEFVAGSHADGRWFMPRSFVRKTPMVFEEGALDEVPDVEADRDAHPIVGWAMEPGDAVAFNMLTLHAAGGSPTRRRAFSLRLTGDDVTYAPRPHRTSPPFPELAATDGSGLAAGAPLAHPLFPVLWPTGHVDA</sequence>
<accession>A0A2T4UN53</accession>
<proteinExistence type="predicted"/>
<dbReference type="OrthoDB" id="9814777at2"/>
<dbReference type="AlphaFoldDB" id="A0A2T4UN53"/>